<comment type="caution">
    <text evidence="2">The sequence shown here is derived from an EMBL/GenBank/DDBJ whole genome shotgun (WGS) entry which is preliminary data.</text>
</comment>
<sequence>MTHPPKGSDGFMTTIDDLVVLIRDELGLPVSVEDADRPLDEIAGWDSVHLLWLTAALERRTGRSVSLPDLLEAGSLNGIHKAAVAA</sequence>
<feature type="domain" description="Carrier" evidence="1">
    <location>
        <begin position="9"/>
        <end position="86"/>
    </location>
</feature>
<dbReference type="EMBL" id="BAAAPF010000040">
    <property type="protein sequence ID" value="GAA2118259.1"/>
    <property type="molecule type" value="Genomic_DNA"/>
</dbReference>
<protein>
    <submittedName>
        <fullName evidence="2">Acyl carrier protein</fullName>
    </submittedName>
</protein>
<dbReference type="InterPro" id="IPR009081">
    <property type="entry name" value="PP-bd_ACP"/>
</dbReference>
<proteinExistence type="predicted"/>
<keyword evidence="3" id="KW-1185">Reference proteome</keyword>
<dbReference type="Proteomes" id="UP001500443">
    <property type="component" value="Unassembled WGS sequence"/>
</dbReference>
<reference evidence="3" key="1">
    <citation type="journal article" date="2019" name="Int. J. Syst. Evol. Microbiol.">
        <title>The Global Catalogue of Microorganisms (GCM) 10K type strain sequencing project: providing services to taxonomists for standard genome sequencing and annotation.</title>
        <authorList>
            <consortium name="The Broad Institute Genomics Platform"/>
            <consortium name="The Broad Institute Genome Sequencing Center for Infectious Disease"/>
            <person name="Wu L."/>
            <person name="Ma J."/>
        </authorList>
    </citation>
    <scope>NUCLEOTIDE SEQUENCE [LARGE SCALE GENOMIC DNA]</scope>
    <source>
        <strain evidence="3">JCM 15481</strain>
    </source>
</reference>
<dbReference type="Gene3D" id="1.10.1200.10">
    <property type="entry name" value="ACP-like"/>
    <property type="match status" value="1"/>
</dbReference>
<evidence type="ECO:0000313" key="3">
    <source>
        <dbReference type="Proteomes" id="UP001500443"/>
    </source>
</evidence>
<dbReference type="PROSITE" id="PS50075">
    <property type="entry name" value="CARRIER"/>
    <property type="match status" value="1"/>
</dbReference>
<dbReference type="Pfam" id="PF00550">
    <property type="entry name" value="PP-binding"/>
    <property type="match status" value="1"/>
</dbReference>
<dbReference type="InterPro" id="IPR036736">
    <property type="entry name" value="ACP-like_sf"/>
</dbReference>
<dbReference type="SUPFAM" id="SSF47336">
    <property type="entry name" value="ACP-like"/>
    <property type="match status" value="1"/>
</dbReference>
<evidence type="ECO:0000313" key="2">
    <source>
        <dbReference type="EMBL" id="GAA2118259.1"/>
    </source>
</evidence>
<accession>A0ABP5JNW5</accession>
<name>A0ABP5JNW5_9ACTN</name>
<organism evidence="2 3">
    <name type="scientific">Streptomyces synnematoformans</name>
    <dbReference type="NCBI Taxonomy" id="415721"/>
    <lineage>
        <taxon>Bacteria</taxon>
        <taxon>Bacillati</taxon>
        <taxon>Actinomycetota</taxon>
        <taxon>Actinomycetes</taxon>
        <taxon>Kitasatosporales</taxon>
        <taxon>Streptomycetaceae</taxon>
        <taxon>Streptomyces</taxon>
    </lineage>
</organism>
<gene>
    <name evidence="2" type="ORF">GCM10009802_19800</name>
</gene>
<evidence type="ECO:0000259" key="1">
    <source>
        <dbReference type="PROSITE" id="PS50075"/>
    </source>
</evidence>